<dbReference type="RefSeq" id="WP_253653281.1">
    <property type="nucleotide sequence ID" value="NZ_BAAAOE010000001.1"/>
</dbReference>
<keyword evidence="2" id="KW-0472">Membrane</keyword>
<keyword evidence="2" id="KW-0812">Transmembrane</keyword>
<dbReference type="EMBL" id="JAMTCG010000002">
    <property type="protein sequence ID" value="MCP2159656.1"/>
    <property type="molecule type" value="Genomic_DNA"/>
</dbReference>
<feature type="region of interest" description="Disordered" evidence="1">
    <location>
        <begin position="401"/>
        <end position="427"/>
    </location>
</feature>
<keyword evidence="2" id="KW-1133">Transmembrane helix</keyword>
<evidence type="ECO:0000313" key="4">
    <source>
        <dbReference type="Proteomes" id="UP001205740"/>
    </source>
</evidence>
<evidence type="ECO:0000256" key="1">
    <source>
        <dbReference type="SAM" id="MobiDB-lite"/>
    </source>
</evidence>
<comment type="caution">
    <text evidence="3">The sequence shown here is derived from an EMBL/GenBank/DDBJ whole genome shotgun (WGS) entry which is preliminary data.</text>
</comment>
<sequence>MTRVVVTGVPRSGARTLAHALAAVDGSLSVAAVPAEALAARSATVGLLVLEPSALAGDDDLAAMRALRSTVGHVAIVVTKVDAFWDWPTVARASRSVLDPSEDLPVFAVSAAAAVAGAVDESGVDALAAWIRGCLAEGPVAPRPARAVPRPASDEITDLRRQRARIVRGRDRGRTDRLAAVRSGLARVRASAAADSAAGLREITAESDRVVARMGARHVADHRRWLAERVHHLQSEVLEAVDDDLDRLRAAVLLGVEPFRPEPTAPASPIVLRDPPPAGAPTEEVVGALLGAASGFAVARFLVEPFVEVEVVRQISTPLALVIGLAIGLVITSVRRRSALRTRVRAATTASLAEARSVIDQDVAVRVADAETVITGRVLRHAERRSGQAAREVADIDDRIRRAAGGTDRRVGASNPQEMSGARPERT</sequence>
<evidence type="ECO:0000256" key="2">
    <source>
        <dbReference type="SAM" id="Phobius"/>
    </source>
</evidence>
<proteinExistence type="predicted"/>
<evidence type="ECO:0000313" key="3">
    <source>
        <dbReference type="EMBL" id="MCP2159656.1"/>
    </source>
</evidence>
<name>A0ABT1GXF7_9NOCA</name>
<accession>A0ABT1GXF7</accession>
<keyword evidence="4" id="KW-1185">Reference proteome</keyword>
<reference evidence="3 4" key="1">
    <citation type="submission" date="2022-06" db="EMBL/GenBank/DDBJ databases">
        <title>Genomic Encyclopedia of Archaeal and Bacterial Type Strains, Phase II (KMG-II): from individual species to whole genera.</title>
        <authorList>
            <person name="Goeker M."/>
        </authorList>
    </citation>
    <scope>NUCLEOTIDE SEQUENCE [LARGE SCALE GENOMIC DNA]</scope>
    <source>
        <strain evidence="3 4">DSM 45037</strain>
    </source>
</reference>
<gene>
    <name evidence="3" type="ORF">LX12_000835</name>
</gene>
<protein>
    <submittedName>
        <fullName evidence="3">Uncharacterized protein</fullName>
    </submittedName>
</protein>
<feature type="compositionally biased region" description="Basic and acidic residues" evidence="1">
    <location>
        <begin position="401"/>
        <end position="411"/>
    </location>
</feature>
<organism evidence="3 4">
    <name type="scientific">Williamsia serinedens</name>
    <dbReference type="NCBI Taxonomy" id="391736"/>
    <lineage>
        <taxon>Bacteria</taxon>
        <taxon>Bacillati</taxon>
        <taxon>Actinomycetota</taxon>
        <taxon>Actinomycetes</taxon>
        <taxon>Mycobacteriales</taxon>
        <taxon>Nocardiaceae</taxon>
        <taxon>Williamsia</taxon>
    </lineage>
</organism>
<feature type="transmembrane region" description="Helical" evidence="2">
    <location>
        <begin position="315"/>
        <end position="334"/>
    </location>
</feature>
<dbReference type="Proteomes" id="UP001205740">
    <property type="component" value="Unassembled WGS sequence"/>
</dbReference>